<evidence type="ECO:0000313" key="4">
    <source>
        <dbReference type="EMBL" id="KAF5959408.1"/>
    </source>
</evidence>
<comment type="similarity">
    <text evidence="1">Belongs to the short-chain dehydrogenases/reductases (SDR) family.</text>
</comment>
<dbReference type="PANTHER" id="PTHR43490:SF107">
    <property type="entry name" value="SALUTARIDINE REDUCTASE (NADPH)"/>
    <property type="match status" value="1"/>
</dbReference>
<evidence type="ECO:0000256" key="2">
    <source>
        <dbReference type="ARBA" id="ARBA00022857"/>
    </source>
</evidence>
<dbReference type="GO" id="GO:0016491">
    <property type="term" value="F:oxidoreductase activity"/>
    <property type="evidence" value="ECO:0007669"/>
    <property type="project" value="UniProtKB-KW"/>
</dbReference>
<keyword evidence="2" id="KW-0521">NADP</keyword>
<protein>
    <submittedName>
        <fullName evidence="4">Uncharacterized protein</fullName>
    </submittedName>
</protein>
<dbReference type="Proteomes" id="UP000593564">
    <property type="component" value="Unassembled WGS sequence"/>
</dbReference>
<reference evidence="4 5" key="2">
    <citation type="submission" date="2020-07" db="EMBL/GenBank/DDBJ databases">
        <title>Genome assembly of wild tea tree DASZ reveals pedigree and selection history of tea varieties.</title>
        <authorList>
            <person name="Zhang W."/>
        </authorList>
    </citation>
    <scope>NUCLEOTIDE SEQUENCE [LARGE SCALE GENOMIC DNA]</scope>
    <source>
        <strain evidence="5">cv. G240</strain>
        <tissue evidence="4">Leaf</tissue>
    </source>
</reference>
<evidence type="ECO:0000256" key="3">
    <source>
        <dbReference type="ARBA" id="ARBA00023002"/>
    </source>
</evidence>
<gene>
    <name evidence="4" type="ORF">HYC85_000617</name>
</gene>
<dbReference type="AlphaFoldDB" id="A0A7J7I5K6"/>
<keyword evidence="3" id="KW-0560">Oxidoreductase</keyword>
<name>A0A7J7I5K6_CAMSI</name>
<dbReference type="EMBL" id="JACBKZ010000001">
    <property type="protein sequence ID" value="KAF5959408.1"/>
    <property type="molecule type" value="Genomic_DNA"/>
</dbReference>
<dbReference type="GO" id="GO:0016020">
    <property type="term" value="C:membrane"/>
    <property type="evidence" value="ECO:0007669"/>
    <property type="project" value="TreeGrafter"/>
</dbReference>
<comment type="caution">
    <text evidence="4">The sequence shown here is derived from an EMBL/GenBank/DDBJ whole genome shotgun (WGS) entry which is preliminary data.</text>
</comment>
<dbReference type="Gene3D" id="3.40.50.720">
    <property type="entry name" value="NAD(P)-binding Rossmann-like Domain"/>
    <property type="match status" value="1"/>
</dbReference>
<evidence type="ECO:0000313" key="5">
    <source>
        <dbReference type="Proteomes" id="UP000593564"/>
    </source>
</evidence>
<keyword evidence="5" id="KW-1185">Reference proteome</keyword>
<sequence length="121" mass="13501">MNSKRVSTNKLLRTEIANSSSYSISSAIWFYKNSLMSHLNVTNEWAKAILSDVDGLTEEKVDKVVSRFLQDAKEDVLESKGWFTRSAYVVSKASPNACKRVLAKNFPKFGVNSVSPGFCKT</sequence>
<dbReference type="PANTHER" id="PTHR43490">
    <property type="entry name" value="(+)-NEOMENTHOL DEHYDROGENASE"/>
    <property type="match status" value="1"/>
</dbReference>
<evidence type="ECO:0000256" key="1">
    <source>
        <dbReference type="ARBA" id="ARBA00006484"/>
    </source>
</evidence>
<organism evidence="4 5">
    <name type="scientific">Camellia sinensis</name>
    <name type="common">Tea plant</name>
    <name type="synonym">Thea sinensis</name>
    <dbReference type="NCBI Taxonomy" id="4442"/>
    <lineage>
        <taxon>Eukaryota</taxon>
        <taxon>Viridiplantae</taxon>
        <taxon>Streptophyta</taxon>
        <taxon>Embryophyta</taxon>
        <taxon>Tracheophyta</taxon>
        <taxon>Spermatophyta</taxon>
        <taxon>Magnoliopsida</taxon>
        <taxon>eudicotyledons</taxon>
        <taxon>Gunneridae</taxon>
        <taxon>Pentapetalae</taxon>
        <taxon>asterids</taxon>
        <taxon>Ericales</taxon>
        <taxon>Theaceae</taxon>
        <taxon>Camellia</taxon>
    </lineage>
</organism>
<proteinExistence type="inferred from homology"/>
<accession>A0A7J7I5K6</accession>
<reference evidence="5" key="1">
    <citation type="journal article" date="2020" name="Nat. Commun.">
        <title>Genome assembly of wild tea tree DASZ reveals pedigree and selection history of tea varieties.</title>
        <authorList>
            <person name="Zhang W."/>
            <person name="Zhang Y."/>
            <person name="Qiu H."/>
            <person name="Guo Y."/>
            <person name="Wan H."/>
            <person name="Zhang X."/>
            <person name="Scossa F."/>
            <person name="Alseekh S."/>
            <person name="Zhang Q."/>
            <person name="Wang P."/>
            <person name="Xu L."/>
            <person name="Schmidt M.H."/>
            <person name="Jia X."/>
            <person name="Li D."/>
            <person name="Zhu A."/>
            <person name="Guo F."/>
            <person name="Chen W."/>
            <person name="Ni D."/>
            <person name="Usadel B."/>
            <person name="Fernie A.R."/>
            <person name="Wen W."/>
        </authorList>
    </citation>
    <scope>NUCLEOTIDE SEQUENCE [LARGE SCALE GENOMIC DNA]</scope>
    <source>
        <strain evidence="5">cv. G240</strain>
    </source>
</reference>